<gene>
    <name evidence="2" type="ORF">CMC5_066160</name>
</gene>
<accession>A0A0K1EN85</accession>
<dbReference type="Proteomes" id="UP000067626">
    <property type="component" value="Chromosome"/>
</dbReference>
<protein>
    <submittedName>
        <fullName evidence="2">Uncharacterized protein</fullName>
    </submittedName>
</protein>
<keyword evidence="1" id="KW-0472">Membrane</keyword>
<evidence type="ECO:0000313" key="2">
    <source>
        <dbReference type="EMBL" id="AKT42390.1"/>
    </source>
</evidence>
<dbReference type="AlphaFoldDB" id="A0A0K1EN85"/>
<evidence type="ECO:0000256" key="1">
    <source>
        <dbReference type="SAM" id="Phobius"/>
    </source>
</evidence>
<keyword evidence="1" id="KW-0812">Transmembrane</keyword>
<dbReference type="PROSITE" id="PS51257">
    <property type="entry name" value="PROKAR_LIPOPROTEIN"/>
    <property type="match status" value="1"/>
</dbReference>
<sequence>MLRGHAVHPARVVFSIITAWLLASCGLILGLDEFSNSDSPPGEGGAGASIAPSTTGGGGLTQCDADEVCAVAPANAVYVTVGSSCGEGTSALGDLLDCTQCGCESSCEVTGYISSSAANCTNSVAEIAFSAIVSCVEVTALNPPIHTRGTVTPHCTARLNAPAPRACQLDEPKACASGGACIPREHGCLLVAESDDCPVEYDHERNVHLLAEQDGPDSPETRAAACGCDCNASAVTCPNEFIAYGTEDCSGPSQSIPATAQCSQTQLTTISFAASIKPHAPSGTCMPAASTPTATPRKLCCRP</sequence>
<reference evidence="2 3" key="1">
    <citation type="submission" date="2015-07" db="EMBL/GenBank/DDBJ databases">
        <title>Genome analysis of myxobacterium Chondromyces crocatus Cm c5 reveals a high potential for natural compound synthesis and the genetic basis for the loss of fruiting body formation.</title>
        <authorList>
            <person name="Zaburannyi N."/>
            <person name="Bunk B."/>
            <person name="Maier J."/>
            <person name="Overmann J."/>
            <person name="Mueller R."/>
        </authorList>
    </citation>
    <scope>NUCLEOTIDE SEQUENCE [LARGE SCALE GENOMIC DNA]</scope>
    <source>
        <strain evidence="2 3">Cm c5</strain>
    </source>
</reference>
<feature type="transmembrane region" description="Helical" evidence="1">
    <location>
        <begin position="12"/>
        <end position="31"/>
    </location>
</feature>
<organism evidence="2 3">
    <name type="scientific">Chondromyces crocatus</name>
    <dbReference type="NCBI Taxonomy" id="52"/>
    <lineage>
        <taxon>Bacteria</taxon>
        <taxon>Pseudomonadati</taxon>
        <taxon>Myxococcota</taxon>
        <taxon>Polyangia</taxon>
        <taxon>Polyangiales</taxon>
        <taxon>Polyangiaceae</taxon>
        <taxon>Chondromyces</taxon>
    </lineage>
</organism>
<keyword evidence="3" id="KW-1185">Reference proteome</keyword>
<evidence type="ECO:0000313" key="3">
    <source>
        <dbReference type="Proteomes" id="UP000067626"/>
    </source>
</evidence>
<keyword evidence="1" id="KW-1133">Transmembrane helix</keyword>
<name>A0A0K1EN85_CHOCO</name>
<dbReference type="EMBL" id="CP012159">
    <property type="protein sequence ID" value="AKT42390.1"/>
    <property type="molecule type" value="Genomic_DNA"/>
</dbReference>
<proteinExistence type="predicted"/>
<dbReference type="KEGG" id="ccro:CMC5_066160"/>